<dbReference type="RefSeq" id="WP_129226876.1">
    <property type="nucleotide sequence ID" value="NZ_SDOZ01000004.1"/>
</dbReference>
<comment type="caution">
    <text evidence="2">The sequence shown here is derived from an EMBL/GenBank/DDBJ whole genome shotgun (WGS) entry which is preliminary data.</text>
</comment>
<keyword evidence="3" id="KW-1185">Reference proteome</keyword>
<reference evidence="2 3" key="1">
    <citation type="journal article" date="2019" name="Gut">
        <title>Antibiotics-induced monodominance of a novel gut bacterial order.</title>
        <authorList>
            <person name="Hildebrand F."/>
            <person name="Moitinho-Silva L."/>
            <person name="Blasche S."/>
            <person name="Jahn M.T."/>
            <person name="Gossmann T.I."/>
            <person name="Heuerta-Cepas J."/>
            <person name="Hercog R."/>
            <person name="Luetge M."/>
            <person name="Bahram M."/>
            <person name="Pryszlak A."/>
            <person name="Alves R.J."/>
            <person name="Waszak S.M."/>
            <person name="Zhu A."/>
            <person name="Ye L."/>
            <person name="Costea P.I."/>
            <person name="Aalvink S."/>
            <person name="Belzer C."/>
            <person name="Forslund S.K."/>
            <person name="Sunagawa S."/>
            <person name="Hentschel U."/>
            <person name="Merten C."/>
            <person name="Patil K.R."/>
            <person name="Benes V."/>
            <person name="Bork P."/>
        </authorList>
    </citation>
    <scope>NUCLEOTIDE SEQUENCE [LARGE SCALE GENOMIC DNA]</scope>
    <source>
        <strain evidence="2 3">HDS1380</strain>
    </source>
</reference>
<keyword evidence="1" id="KW-1133">Transmembrane helix</keyword>
<evidence type="ECO:0000313" key="2">
    <source>
        <dbReference type="EMBL" id="RXZ57999.1"/>
    </source>
</evidence>
<accession>A0A4Q2K5A0</accession>
<dbReference type="Proteomes" id="UP000291269">
    <property type="component" value="Unassembled WGS sequence"/>
</dbReference>
<feature type="transmembrane region" description="Helical" evidence="1">
    <location>
        <begin position="67"/>
        <end position="89"/>
    </location>
</feature>
<keyword evidence="1" id="KW-0812">Transmembrane</keyword>
<protein>
    <recommendedName>
        <fullName evidence="4">DUF1294 domain-containing protein</fullName>
    </recommendedName>
</protein>
<keyword evidence="1" id="KW-0472">Membrane</keyword>
<name>A0A4Q2K5A0_9FIRM</name>
<gene>
    <name evidence="2" type="ORF">ESZ91_10075</name>
</gene>
<evidence type="ECO:0008006" key="4">
    <source>
        <dbReference type="Google" id="ProtNLM"/>
    </source>
</evidence>
<dbReference type="EMBL" id="SDOZ01000004">
    <property type="protein sequence ID" value="RXZ57999.1"/>
    <property type="molecule type" value="Genomic_DNA"/>
</dbReference>
<sequence>MLYILFAVYLAAINFFALLFVRKQKKAAEGALDKPKYRDGKLLLAALLGGALGAFLTMLFSKFRTDNILLMILLPLFIVLNVYAVVSIFRSGIFVFT</sequence>
<evidence type="ECO:0000313" key="3">
    <source>
        <dbReference type="Proteomes" id="UP000291269"/>
    </source>
</evidence>
<organism evidence="2 3">
    <name type="scientific">Candidatus Borkfalkia ceftriaxoniphila</name>
    <dbReference type="NCBI Taxonomy" id="2508949"/>
    <lineage>
        <taxon>Bacteria</taxon>
        <taxon>Bacillati</taxon>
        <taxon>Bacillota</taxon>
        <taxon>Clostridia</taxon>
        <taxon>Christensenellales</taxon>
        <taxon>Christensenellaceae</taxon>
        <taxon>Candidatus Borkfalkia</taxon>
    </lineage>
</organism>
<evidence type="ECO:0000256" key="1">
    <source>
        <dbReference type="SAM" id="Phobius"/>
    </source>
</evidence>
<dbReference type="AlphaFoldDB" id="A0A4Q2K5A0"/>
<feature type="transmembrane region" description="Helical" evidence="1">
    <location>
        <begin position="6"/>
        <end position="21"/>
    </location>
</feature>
<proteinExistence type="predicted"/>
<feature type="transmembrane region" description="Helical" evidence="1">
    <location>
        <begin position="42"/>
        <end position="61"/>
    </location>
</feature>